<name>A0A8J8PW26_9EURY</name>
<dbReference type="Proteomes" id="UP000766904">
    <property type="component" value="Unassembled WGS sequence"/>
</dbReference>
<gene>
    <name evidence="2" type="ORF">CV102_25000</name>
</gene>
<comment type="caution">
    <text evidence="2">The sequence shown here is derived from an EMBL/GenBank/DDBJ whole genome shotgun (WGS) entry which is preliminary data.</text>
</comment>
<keyword evidence="3" id="KW-1185">Reference proteome</keyword>
<reference evidence="2" key="1">
    <citation type="submission" date="2017-11" db="EMBL/GenBank/DDBJ databases">
        <authorList>
            <person name="Kajale S.C."/>
            <person name="Sharma A."/>
        </authorList>
    </citation>
    <scope>NUCLEOTIDE SEQUENCE</scope>
    <source>
        <strain evidence="2">LS1_42</strain>
    </source>
</reference>
<dbReference type="EMBL" id="PHNJ01000026">
    <property type="protein sequence ID" value="TYL35936.1"/>
    <property type="molecule type" value="Genomic_DNA"/>
</dbReference>
<dbReference type="RefSeq" id="WP_148860688.1">
    <property type="nucleotide sequence ID" value="NZ_PHNJ01000026.1"/>
</dbReference>
<protein>
    <submittedName>
        <fullName evidence="2">Uncharacterized protein</fullName>
    </submittedName>
</protein>
<feature type="region of interest" description="Disordered" evidence="1">
    <location>
        <begin position="1"/>
        <end position="62"/>
    </location>
</feature>
<evidence type="ECO:0000256" key="1">
    <source>
        <dbReference type="SAM" id="MobiDB-lite"/>
    </source>
</evidence>
<feature type="compositionally biased region" description="Basic and acidic residues" evidence="1">
    <location>
        <begin position="37"/>
        <end position="62"/>
    </location>
</feature>
<organism evidence="2 3">
    <name type="scientific">Natronococcus pandeyae</name>
    <dbReference type="NCBI Taxonomy" id="2055836"/>
    <lineage>
        <taxon>Archaea</taxon>
        <taxon>Methanobacteriati</taxon>
        <taxon>Methanobacteriota</taxon>
        <taxon>Stenosarchaea group</taxon>
        <taxon>Halobacteria</taxon>
        <taxon>Halobacteriales</taxon>
        <taxon>Natrialbaceae</taxon>
        <taxon>Natronococcus</taxon>
    </lineage>
</organism>
<evidence type="ECO:0000313" key="3">
    <source>
        <dbReference type="Proteomes" id="UP000766904"/>
    </source>
</evidence>
<accession>A0A8J8PW26</accession>
<evidence type="ECO:0000313" key="2">
    <source>
        <dbReference type="EMBL" id="TYL35936.1"/>
    </source>
</evidence>
<sequence length="62" mass="6872">MSSRLESPELAAEVRDGEPVAFDDPTTHGYGWSIRSSEGEKRDDATSRHCGDHDGSYESHSY</sequence>
<proteinExistence type="predicted"/>
<dbReference type="AlphaFoldDB" id="A0A8J8PW26"/>